<organism evidence="2 3">
    <name type="scientific">Allocoleopsis franciscana PCC 7113</name>
    <dbReference type="NCBI Taxonomy" id="1173027"/>
    <lineage>
        <taxon>Bacteria</taxon>
        <taxon>Bacillati</taxon>
        <taxon>Cyanobacteriota</taxon>
        <taxon>Cyanophyceae</taxon>
        <taxon>Coleofasciculales</taxon>
        <taxon>Coleofasciculaceae</taxon>
        <taxon>Allocoleopsis</taxon>
        <taxon>Allocoleopsis franciscana</taxon>
    </lineage>
</organism>
<evidence type="ECO:0000313" key="3">
    <source>
        <dbReference type="Proteomes" id="UP000010471"/>
    </source>
</evidence>
<reference evidence="2 3" key="1">
    <citation type="submission" date="2012-06" db="EMBL/GenBank/DDBJ databases">
        <title>Finished chromosome of genome of Microcoleus sp. PCC 7113.</title>
        <authorList>
            <consortium name="US DOE Joint Genome Institute"/>
            <person name="Gugger M."/>
            <person name="Coursin T."/>
            <person name="Rippka R."/>
            <person name="Tandeau De Marsac N."/>
            <person name="Huntemann M."/>
            <person name="Wei C.-L."/>
            <person name="Han J."/>
            <person name="Detter J.C."/>
            <person name="Han C."/>
            <person name="Tapia R."/>
            <person name="Chen A."/>
            <person name="Kyrpides N."/>
            <person name="Mavromatis K."/>
            <person name="Markowitz V."/>
            <person name="Szeto E."/>
            <person name="Ivanova N."/>
            <person name="Pagani I."/>
            <person name="Pati A."/>
            <person name="Goodwin L."/>
            <person name="Nordberg H.P."/>
            <person name="Cantor M.N."/>
            <person name="Hua S.X."/>
            <person name="Woyke T."/>
            <person name="Kerfeld C.A."/>
        </authorList>
    </citation>
    <scope>NUCLEOTIDE SEQUENCE [LARGE SCALE GENOMIC DNA]</scope>
    <source>
        <strain evidence="2 3">PCC 7113</strain>
    </source>
</reference>
<dbReference type="KEGG" id="mic:Mic7113_1240"/>
<dbReference type="Proteomes" id="UP000010471">
    <property type="component" value="Chromosome"/>
</dbReference>
<name>K9W9T9_9CYAN</name>
<accession>K9W9T9</accession>
<proteinExistence type="predicted"/>
<dbReference type="HOGENOM" id="CLU_2451300_0_0_3"/>
<gene>
    <name evidence="2" type="ORF">Mic7113_1240</name>
</gene>
<evidence type="ECO:0000256" key="1">
    <source>
        <dbReference type="SAM" id="MobiDB-lite"/>
    </source>
</evidence>
<dbReference type="RefSeq" id="WP_015181290.1">
    <property type="nucleotide sequence ID" value="NC_019738.1"/>
</dbReference>
<dbReference type="AlphaFoldDB" id="K9W9T9"/>
<dbReference type="STRING" id="1173027.Mic7113_1240"/>
<evidence type="ECO:0000313" key="2">
    <source>
        <dbReference type="EMBL" id="AFZ17130.1"/>
    </source>
</evidence>
<keyword evidence="3" id="KW-1185">Reference proteome</keyword>
<sequence length="89" mass="9880">MLKRVPDHLRWQSGYMKVALPLGASSAGLNPTSSRLDSCHARLARLSQRHRLAALLAQWAAIASKTTTMQQSSFGNSRHTPTLHQRFLS</sequence>
<dbReference type="EMBL" id="CP003630">
    <property type="protein sequence ID" value="AFZ17130.1"/>
    <property type="molecule type" value="Genomic_DNA"/>
</dbReference>
<feature type="region of interest" description="Disordered" evidence="1">
    <location>
        <begin position="70"/>
        <end position="89"/>
    </location>
</feature>
<protein>
    <submittedName>
        <fullName evidence="2">Uncharacterized protein</fullName>
    </submittedName>
</protein>